<name>A0A2V2N8F7_9EURY</name>
<reference evidence="7 8" key="1">
    <citation type="submission" date="2018-05" db="EMBL/GenBank/DDBJ databases">
        <title>Draft genome of Methanospirillum stamsii Pt1.</title>
        <authorList>
            <person name="Dueholm M.S."/>
            <person name="Nielsen P.H."/>
            <person name="Bakmann L.F."/>
            <person name="Otzen D.E."/>
        </authorList>
    </citation>
    <scope>NUCLEOTIDE SEQUENCE [LARGE SCALE GENOMIC DNA]</scope>
    <source>
        <strain evidence="7 8">Pt1</strain>
    </source>
</reference>
<dbReference type="Pfam" id="PF17200">
    <property type="entry name" value="sCache_2"/>
    <property type="match status" value="1"/>
</dbReference>
<dbReference type="Gene3D" id="3.40.190.10">
    <property type="entry name" value="Periplasmic binding protein-like II"/>
    <property type="match status" value="2"/>
</dbReference>
<organism evidence="7 8">
    <name type="scientific">Methanospirillum stamsii</name>
    <dbReference type="NCBI Taxonomy" id="1277351"/>
    <lineage>
        <taxon>Archaea</taxon>
        <taxon>Methanobacteriati</taxon>
        <taxon>Methanobacteriota</taxon>
        <taxon>Stenosarchaea group</taxon>
        <taxon>Methanomicrobia</taxon>
        <taxon>Methanomicrobiales</taxon>
        <taxon>Methanospirillaceae</taxon>
        <taxon>Methanospirillum</taxon>
    </lineage>
</organism>
<accession>A0A2V2N8F7</accession>
<comment type="caution">
    <text evidence="7">The sequence shown here is derived from an EMBL/GenBank/DDBJ whole genome shotgun (WGS) entry which is preliminary data.</text>
</comment>
<evidence type="ECO:0000259" key="6">
    <source>
        <dbReference type="Pfam" id="PF17200"/>
    </source>
</evidence>
<dbReference type="SUPFAM" id="SSF53850">
    <property type="entry name" value="Periplasmic binding protein-like II"/>
    <property type="match status" value="1"/>
</dbReference>
<protein>
    <recommendedName>
        <fullName evidence="6">Single Cache domain-containing protein</fullName>
    </recommendedName>
</protein>
<sequence>MQKCSNIVFMRKKCLIQQSLILFDFYDCWILNKDVNLSEKSDIAALKIAVIQDSRTINSALNAGADEKNLIIVLTAEDAIKMVDDGSVDAFAYGDYPGQKAIATYAKNPDKFSQQKEIGYFKDYFAFNPDTPEEFVTSVNDTLKELKMNRAESGSTDYEKIFLKYLPIGCMDSDITDERLVDLVQKTIENLKGDPSGTLTSINAGESPYVDSTDPNLYVFVFDTNVTLLANAVNPQTVGTHYSGKPDAVGNMFRDNLTELALKEGKGWITYVYSNPESLILYKKKSYVELCTDSDGVRYIVGSGRYLNCSEMKEEP</sequence>
<evidence type="ECO:0000313" key="8">
    <source>
        <dbReference type="Proteomes" id="UP000245934"/>
    </source>
</evidence>
<dbReference type="Gene3D" id="3.30.450.20">
    <property type="entry name" value="PAS domain"/>
    <property type="match status" value="1"/>
</dbReference>
<keyword evidence="2" id="KW-1003">Cell membrane</keyword>
<dbReference type="AlphaFoldDB" id="A0A2V2N8F7"/>
<evidence type="ECO:0000256" key="5">
    <source>
        <dbReference type="ARBA" id="ARBA00023136"/>
    </source>
</evidence>
<keyword evidence="3" id="KW-0812">Transmembrane</keyword>
<evidence type="ECO:0000256" key="3">
    <source>
        <dbReference type="ARBA" id="ARBA00022692"/>
    </source>
</evidence>
<keyword evidence="4" id="KW-1133">Transmembrane helix</keyword>
<gene>
    <name evidence="7" type="ORF">DLD82_13370</name>
</gene>
<dbReference type="EMBL" id="QGMZ01000029">
    <property type="protein sequence ID" value="PWR71861.1"/>
    <property type="molecule type" value="Genomic_DNA"/>
</dbReference>
<feature type="domain" description="Single Cache" evidence="6">
    <location>
        <begin position="170"/>
        <end position="307"/>
    </location>
</feature>
<dbReference type="GO" id="GO:0005886">
    <property type="term" value="C:plasma membrane"/>
    <property type="evidence" value="ECO:0007669"/>
    <property type="project" value="UniProtKB-SubCell"/>
</dbReference>
<comment type="subcellular location">
    <subcellularLocation>
        <location evidence="1">Cell membrane</location>
        <topology evidence="1">Multi-pass membrane protein</topology>
    </subcellularLocation>
</comment>
<dbReference type="Proteomes" id="UP000245934">
    <property type="component" value="Unassembled WGS sequence"/>
</dbReference>
<keyword evidence="5" id="KW-0472">Membrane</keyword>
<keyword evidence="8" id="KW-1185">Reference proteome</keyword>
<evidence type="ECO:0000256" key="2">
    <source>
        <dbReference type="ARBA" id="ARBA00022475"/>
    </source>
</evidence>
<evidence type="ECO:0000256" key="1">
    <source>
        <dbReference type="ARBA" id="ARBA00004651"/>
    </source>
</evidence>
<evidence type="ECO:0000313" key="7">
    <source>
        <dbReference type="EMBL" id="PWR71861.1"/>
    </source>
</evidence>
<evidence type="ECO:0000256" key="4">
    <source>
        <dbReference type="ARBA" id="ARBA00022989"/>
    </source>
</evidence>
<dbReference type="InterPro" id="IPR033480">
    <property type="entry name" value="sCache_2"/>
</dbReference>
<proteinExistence type="predicted"/>